<dbReference type="Pfam" id="PF09685">
    <property type="entry name" value="MamF_MmsF"/>
    <property type="match status" value="1"/>
</dbReference>
<dbReference type="Proteomes" id="UP000634004">
    <property type="component" value="Unassembled WGS sequence"/>
</dbReference>
<reference evidence="7" key="2">
    <citation type="submission" date="2020-09" db="EMBL/GenBank/DDBJ databases">
        <authorList>
            <person name="Sun Q."/>
            <person name="Kim S."/>
        </authorList>
    </citation>
    <scope>NUCLEOTIDE SEQUENCE</scope>
    <source>
        <strain evidence="7">KCTC 32513</strain>
    </source>
</reference>
<sequence>MQEEANMPNDRNTIGGEPSGHWQDVPSHGESYRDDPQRHDLTPQRGQDNANLIYILYLVNIAVPFLGLVGVIMAYSARATAAPDLRSHYDNQIRIFWLTVIGYFVSVVLMFVLIGFLLAFAVFIWKIVRVATGMSLLARGQPVRNAESLSFTSE</sequence>
<name>A0A8J3CTD2_9PROT</name>
<evidence type="ECO:0000256" key="5">
    <source>
        <dbReference type="SAM" id="MobiDB-lite"/>
    </source>
</evidence>
<gene>
    <name evidence="7" type="ORF">GCM10009069_28800</name>
</gene>
<accession>A0A8J3CTD2</accession>
<keyword evidence="8" id="KW-1185">Reference proteome</keyword>
<evidence type="ECO:0000256" key="4">
    <source>
        <dbReference type="ARBA" id="ARBA00023136"/>
    </source>
</evidence>
<feature type="region of interest" description="Disordered" evidence="5">
    <location>
        <begin position="1"/>
        <end position="44"/>
    </location>
</feature>
<evidence type="ECO:0000313" key="8">
    <source>
        <dbReference type="Proteomes" id="UP000634004"/>
    </source>
</evidence>
<keyword evidence="4 6" id="KW-0472">Membrane</keyword>
<keyword evidence="3 6" id="KW-1133">Transmembrane helix</keyword>
<evidence type="ECO:0000256" key="3">
    <source>
        <dbReference type="ARBA" id="ARBA00022989"/>
    </source>
</evidence>
<comment type="caution">
    <text evidence="7">The sequence shown here is derived from an EMBL/GenBank/DDBJ whole genome shotgun (WGS) entry which is preliminary data.</text>
</comment>
<evidence type="ECO:0000313" key="7">
    <source>
        <dbReference type="EMBL" id="GHB04445.1"/>
    </source>
</evidence>
<feature type="transmembrane region" description="Helical" evidence="6">
    <location>
        <begin position="95"/>
        <end position="125"/>
    </location>
</feature>
<dbReference type="AlphaFoldDB" id="A0A8J3CTD2"/>
<protein>
    <recommendedName>
        <fullName evidence="9">DUF4870 domain-containing protein</fullName>
    </recommendedName>
</protein>
<evidence type="ECO:0000256" key="2">
    <source>
        <dbReference type="ARBA" id="ARBA00022692"/>
    </source>
</evidence>
<feature type="transmembrane region" description="Helical" evidence="6">
    <location>
        <begin position="52"/>
        <end position="75"/>
    </location>
</feature>
<evidence type="ECO:0000256" key="1">
    <source>
        <dbReference type="ARBA" id="ARBA00004141"/>
    </source>
</evidence>
<keyword evidence="2 6" id="KW-0812">Transmembrane</keyword>
<dbReference type="EMBL" id="BMZH01000020">
    <property type="protein sequence ID" value="GHB04445.1"/>
    <property type="molecule type" value="Genomic_DNA"/>
</dbReference>
<comment type="subcellular location">
    <subcellularLocation>
        <location evidence="1">Membrane</location>
        <topology evidence="1">Multi-pass membrane protein</topology>
    </subcellularLocation>
</comment>
<evidence type="ECO:0008006" key="9">
    <source>
        <dbReference type="Google" id="ProtNLM"/>
    </source>
</evidence>
<feature type="compositionally biased region" description="Basic and acidic residues" evidence="5">
    <location>
        <begin position="30"/>
        <end position="42"/>
    </location>
</feature>
<evidence type="ECO:0000256" key="6">
    <source>
        <dbReference type="SAM" id="Phobius"/>
    </source>
</evidence>
<organism evidence="7 8">
    <name type="scientific">Algimonas arctica</name>
    <dbReference type="NCBI Taxonomy" id="1479486"/>
    <lineage>
        <taxon>Bacteria</taxon>
        <taxon>Pseudomonadati</taxon>
        <taxon>Pseudomonadota</taxon>
        <taxon>Alphaproteobacteria</taxon>
        <taxon>Maricaulales</taxon>
        <taxon>Robiginitomaculaceae</taxon>
        <taxon>Algimonas</taxon>
    </lineage>
</organism>
<proteinExistence type="predicted"/>
<dbReference type="InterPro" id="IPR019109">
    <property type="entry name" value="MamF_MmsF"/>
</dbReference>
<reference evidence="7" key="1">
    <citation type="journal article" date="2014" name="Int. J. Syst. Evol. Microbiol.">
        <title>Complete genome sequence of Corynebacterium casei LMG S-19264T (=DSM 44701T), isolated from a smear-ripened cheese.</title>
        <authorList>
            <consortium name="US DOE Joint Genome Institute (JGI-PGF)"/>
            <person name="Walter F."/>
            <person name="Albersmeier A."/>
            <person name="Kalinowski J."/>
            <person name="Ruckert C."/>
        </authorList>
    </citation>
    <scope>NUCLEOTIDE SEQUENCE</scope>
    <source>
        <strain evidence="7">KCTC 32513</strain>
    </source>
</reference>